<accession>A0A423T643</accession>
<feature type="compositionally biased region" description="Polar residues" evidence="2">
    <location>
        <begin position="460"/>
        <end position="471"/>
    </location>
</feature>
<evidence type="ECO:0000313" key="4">
    <source>
        <dbReference type="Proteomes" id="UP000283509"/>
    </source>
</evidence>
<dbReference type="GO" id="GO:0005929">
    <property type="term" value="C:cilium"/>
    <property type="evidence" value="ECO:0007669"/>
    <property type="project" value="GOC"/>
</dbReference>
<feature type="region of interest" description="Disordered" evidence="2">
    <location>
        <begin position="1"/>
        <end position="79"/>
    </location>
</feature>
<sequence length="1054" mass="121175">MLEERPNIRRRVGSARAGSARVGSARPAVGRVSSARPSSDTLRPKLHTGRPSSAPVPSRPSSAPVPGRNESYGTNKTPLAPAKFKAHDVSHLNLKIEGKSIRSVAYTPRRHQPVSRGSLRVISSHGYATPSRRKQFLSSYKSGCYEKQEVGSDSEGSSVIGFGSTYTLPLTVNHPIVYGTGLSFQQPYSLKSNTDFGLTFTKSDSDQSQEHDQFGDTYTLKSASDHPNVNELEFANKAFRCSPEGRDDRSEIDSYGNARGILRENTYNLRPHLVSTHSDLEIDNNSSYHTSHNGSNHFRRDFDTTSNDGSECTVMSLGRRIQLMASTEPKKQRESETKDESWDTEWKELLKQNHELLLKLSSRDEPPALENSGRCDHTKTVLVHHSGVQTQFQANSSGVSEALEIPLRNMSGEERFQDHEEKQHAEELEGDEDFDGQELVENCESPECVLEDIIEESSLSDKSTPRTIVDQTQDDIESSTIQTNMKIDSTSHGDASPESPKDCHSHNKTNQPEKEEDITQTVESGQGKGVTSLSNSYDFSCTTDLPTYRPGSAAAYIVRSRWTSEKRVKSQGSKDLLEALQMIEDEEKKTSESYEREQGKVESVAEVPVVYFQDAGVNTRQIYNAKSYEFQPTESMGSSPKRSITKESEMKPISTTPPIQECPATLPVLQVLVEKVFLFTQDLAERWQKGNTEACQEELLNQIVEAEKQLENICIQEKRKEDPKKSPELHAKCEEKLRNKQEEMEARIQKNLELIRKLLDDKKTLTEQCEKLVKEQRISEKKNADKIKLMEDRHMQEMKSLRERITTAEQEKREKWTQQKTKAIKETTYRGLETKMKDLTAKHQIRQSEQLSLTRLETVRKQQERDIKSLIEEHHRTLERERSDREAALKEASKEKQRIIEENEEKIRNLNRRHEEELANLRQRDEKSRSEWREQFMKEQSEAKSQSDRELRERLKRQRDKEIERAIKEIQQETSSRENEEHRAYEAKMKNLRERYENELNELESSERAARTRYLEMKSVLAQKEEEIVYLRARLHTQDLELCELQHMFRPPDD</sequence>
<dbReference type="EMBL" id="QCYY01002222">
    <property type="protein sequence ID" value="ROT71964.1"/>
    <property type="molecule type" value="Genomic_DNA"/>
</dbReference>
<name>A0A423T643_PENVA</name>
<reference evidence="3 4" key="2">
    <citation type="submission" date="2019-01" db="EMBL/GenBank/DDBJ databases">
        <title>The decoding of complex shrimp genome reveals the adaptation for benthos swimmer, frequently molting mechanism and breeding impact on genome.</title>
        <authorList>
            <person name="Sun Y."/>
            <person name="Gao Y."/>
            <person name="Yu Y."/>
        </authorList>
    </citation>
    <scope>NUCLEOTIDE SEQUENCE [LARGE SCALE GENOMIC DNA]</scope>
    <source>
        <tissue evidence="3">Muscle</tissue>
    </source>
</reference>
<dbReference type="STRING" id="6689.A0A423T643"/>
<keyword evidence="1" id="KW-0175">Coiled coil</keyword>
<dbReference type="PANTHER" id="PTHR31540:SF1">
    <property type="entry name" value="CENTROSOMAL PROTEIN OF 131 KDA"/>
    <property type="match status" value="1"/>
</dbReference>
<proteinExistence type="predicted"/>
<reference evidence="3 4" key="1">
    <citation type="submission" date="2018-04" db="EMBL/GenBank/DDBJ databases">
        <authorList>
            <person name="Zhang X."/>
            <person name="Yuan J."/>
            <person name="Li F."/>
            <person name="Xiang J."/>
        </authorList>
    </citation>
    <scope>NUCLEOTIDE SEQUENCE [LARGE SCALE GENOMIC DNA]</scope>
    <source>
        <tissue evidence="3">Muscle</tissue>
    </source>
</reference>
<dbReference type="GO" id="GO:0035735">
    <property type="term" value="P:intraciliary transport involved in cilium assembly"/>
    <property type="evidence" value="ECO:0007669"/>
    <property type="project" value="InterPro"/>
</dbReference>
<gene>
    <name evidence="3" type="ORF">C7M84_009674</name>
</gene>
<feature type="region of interest" description="Disordered" evidence="2">
    <location>
        <begin position="631"/>
        <end position="658"/>
    </location>
</feature>
<feature type="compositionally biased region" description="Low complexity" evidence="2">
    <location>
        <begin position="50"/>
        <end position="66"/>
    </location>
</feature>
<feature type="compositionally biased region" description="Basic and acidic residues" evidence="2">
    <location>
        <begin position="415"/>
        <end position="427"/>
    </location>
</feature>
<evidence type="ECO:0000256" key="2">
    <source>
        <dbReference type="SAM" id="MobiDB-lite"/>
    </source>
</evidence>
<dbReference type="Proteomes" id="UP000283509">
    <property type="component" value="Unassembled WGS sequence"/>
</dbReference>
<protein>
    <recommendedName>
        <fullName evidence="5">Centrosomal protein of 131 kDa</fullName>
    </recommendedName>
</protein>
<feature type="region of interest" description="Disordered" evidence="2">
    <location>
        <begin position="415"/>
        <end position="436"/>
    </location>
</feature>
<dbReference type="AlphaFoldDB" id="A0A423T643"/>
<feature type="compositionally biased region" description="Polar residues" evidence="2">
    <location>
        <begin position="631"/>
        <end position="642"/>
    </location>
</feature>
<feature type="coiled-coil region" evidence="1">
    <location>
        <begin position="696"/>
        <end position="811"/>
    </location>
</feature>
<evidence type="ECO:0000256" key="1">
    <source>
        <dbReference type="SAM" id="Coils"/>
    </source>
</evidence>
<comment type="caution">
    <text evidence="3">The sequence shown here is derived from an EMBL/GenBank/DDBJ whole genome shotgun (WGS) entry which is preliminary data.</text>
</comment>
<dbReference type="InterPro" id="IPR030465">
    <property type="entry name" value="CEP131"/>
</dbReference>
<evidence type="ECO:0000313" key="3">
    <source>
        <dbReference type="EMBL" id="ROT71964.1"/>
    </source>
</evidence>
<dbReference type="OrthoDB" id="197735at2759"/>
<feature type="compositionally biased region" description="Polar residues" evidence="2">
    <location>
        <begin position="519"/>
        <end position="530"/>
    </location>
</feature>
<evidence type="ECO:0008006" key="5">
    <source>
        <dbReference type="Google" id="ProtNLM"/>
    </source>
</evidence>
<dbReference type="PANTHER" id="PTHR31540">
    <property type="entry name" value="CENTROSOMAL PROTEIN OF 131 KDA"/>
    <property type="match status" value="1"/>
</dbReference>
<feature type="compositionally biased region" description="Low complexity" evidence="2">
    <location>
        <begin position="14"/>
        <end position="26"/>
    </location>
</feature>
<keyword evidence="4" id="KW-1185">Reference proteome</keyword>
<feature type="compositionally biased region" description="Polar residues" evidence="2">
    <location>
        <begin position="478"/>
        <end position="493"/>
    </location>
</feature>
<organism evidence="3 4">
    <name type="scientific">Penaeus vannamei</name>
    <name type="common">Whiteleg shrimp</name>
    <name type="synonym">Litopenaeus vannamei</name>
    <dbReference type="NCBI Taxonomy" id="6689"/>
    <lineage>
        <taxon>Eukaryota</taxon>
        <taxon>Metazoa</taxon>
        <taxon>Ecdysozoa</taxon>
        <taxon>Arthropoda</taxon>
        <taxon>Crustacea</taxon>
        <taxon>Multicrustacea</taxon>
        <taxon>Malacostraca</taxon>
        <taxon>Eumalacostraca</taxon>
        <taxon>Eucarida</taxon>
        <taxon>Decapoda</taxon>
        <taxon>Dendrobranchiata</taxon>
        <taxon>Penaeoidea</taxon>
        <taxon>Penaeidae</taxon>
        <taxon>Penaeus</taxon>
    </lineage>
</organism>
<feature type="region of interest" description="Disordered" evidence="2">
    <location>
        <begin position="455"/>
        <end position="530"/>
    </location>
</feature>
<feature type="region of interest" description="Disordered" evidence="2">
    <location>
        <begin position="919"/>
        <end position="953"/>
    </location>
</feature>